<evidence type="ECO:0000313" key="2">
    <source>
        <dbReference type="EMBL" id="CAK9859509.1"/>
    </source>
</evidence>
<reference evidence="2" key="1">
    <citation type="submission" date="2024-03" db="EMBL/GenBank/DDBJ databases">
        <authorList>
            <consortium name="ELIXIR-Norway"/>
            <consortium name="Elixir Norway"/>
        </authorList>
    </citation>
    <scope>NUCLEOTIDE SEQUENCE</scope>
</reference>
<keyword evidence="1" id="KW-0812">Transmembrane</keyword>
<name>A0ABP1AAG0_9BRYO</name>
<accession>A0ABP1AAG0</accession>
<feature type="transmembrane region" description="Helical" evidence="1">
    <location>
        <begin position="65"/>
        <end position="86"/>
    </location>
</feature>
<dbReference type="EMBL" id="OZ023711">
    <property type="protein sequence ID" value="CAK9859509.1"/>
    <property type="molecule type" value="Genomic_DNA"/>
</dbReference>
<keyword evidence="1" id="KW-0472">Membrane</keyword>
<protein>
    <submittedName>
        <fullName evidence="2">Uncharacterized protein</fullName>
    </submittedName>
</protein>
<organism evidence="2 3">
    <name type="scientific">Sphagnum jensenii</name>
    <dbReference type="NCBI Taxonomy" id="128206"/>
    <lineage>
        <taxon>Eukaryota</taxon>
        <taxon>Viridiplantae</taxon>
        <taxon>Streptophyta</taxon>
        <taxon>Embryophyta</taxon>
        <taxon>Bryophyta</taxon>
        <taxon>Sphagnophytina</taxon>
        <taxon>Sphagnopsida</taxon>
        <taxon>Sphagnales</taxon>
        <taxon>Sphagnaceae</taxon>
        <taxon>Sphagnum</taxon>
    </lineage>
</organism>
<keyword evidence="1" id="KW-1133">Transmembrane helix</keyword>
<evidence type="ECO:0000256" key="1">
    <source>
        <dbReference type="SAM" id="Phobius"/>
    </source>
</evidence>
<dbReference type="Proteomes" id="UP001497522">
    <property type="component" value="Chromosome 10"/>
</dbReference>
<gene>
    <name evidence="2" type="ORF">CSSPJE1EN2_LOCUS2504</name>
</gene>
<proteinExistence type="predicted"/>
<feature type="transmembrane region" description="Helical" evidence="1">
    <location>
        <begin position="98"/>
        <end position="114"/>
    </location>
</feature>
<sequence>MSSGVFCSDRFCSTRICLAVQGSPAHRLLHEILVVRVSSSATCMLDACYDAQSAHKNVDKERLSLVASLVFACCILYISIQRWVVLKVKRRRHACQQPFFLFLFSFFVFCLWRGKLL</sequence>
<keyword evidence="3" id="KW-1185">Reference proteome</keyword>
<evidence type="ECO:0000313" key="3">
    <source>
        <dbReference type="Proteomes" id="UP001497522"/>
    </source>
</evidence>